<evidence type="ECO:0000256" key="8">
    <source>
        <dbReference type="SAM" id="Coils"/>
    </source>
</evidence>
<evidence type="ECO:0000259" key="9">
    <source>
        <dbReference type="Pfam" id="PF01281"/>
    </source>
</evidence>
<dbReference type="OMA" id="FAIRWTK"/>
<dbReference type="GO" id="GO:0019843">
    <property type="term" value="F:rRNA binding"/>
    <property type="evidence" value="ECO:0007669"/>
    <property type="project" value="UniProtKB-UniRule"/>
</dbReference>
<evidence type="ECO:0000256" key="5">
    <source>
        <dbReference type="ARBA" id="ARBA00023274"/>
    </source>
</evidence>
<dbReference type="InterPro" id="IPR000244">
    <property type="entry name" value="Ribosomal_bL9"/>
</dbReference>
<evidence type="ECO:0000259" key="10">
    <source>
        <dbReference type="Pfam" id="PF03948"/>
    </source>
</evidence>
<organism evidence="11 12">
    <name type="scientific">Acidaminococcus fermentans</name>
    <dbReference type="NCBI Taxonomy" id="905"/>
    <lineage>
        <taxon>Bacteria</taxon>
        <taxon>Bacillati</taxon>
        <taxon>Bacillota</taxon>
        <taxon>Negativicutes</taxon>
        <taxon>Acidaminococcales</taxon>
        <taxon>Acidaminococcaceae</taxon>
        <taxon>Acidaminococcus</taxon>
    </lineage>
</organism>
<dbReference type="GO" id="GO:1990904">
    <property type="term" value="C:ribonucleoprotein complex"/>
    <property type="evidence" value="ECO:0007669"/>
    <property type="project" value="UniProtKB-KW"/>
</dbReference>
<dbReference type="GO" id="GO:0005840">
    <property type="term" value="C:ribosome"/>
    <property type="evidence" value="ECO:0007669"/>
    <property type="project" value="UniProtKB-KW"/>
</dbReference>
<accession>A0A1H3ASZ8</accession>
<dbReference type="Gene3D" id="3.40.5.10">
    <property type="entry name" value="Ribosomal protein L9, N-terminal domain"/>
    <property type="match status" value="1"/>
</dbReference>
<keyword evidence="5 7" id="KW-0687">Ribonucleoprotein</keyword>
<dbReference type="GO" id="GO:0003735">
    <property type="term" value="F:structural constituent of ribosome"/>
    <property type="evidence" value="ECO:0007669"/>
    <property type="project" value="InterPro"/>
</dbReference>
<dbReference type="InterPro" id="IPR020069">
    <property type="entry name" value="Ribosomal_bL9_C"/>
</dbReference>
<dbReference type="InterPro" id="IPR036791">
    <property type="entry name" value="Ribosomal_bL9_C_sf"/>
</dbReference>
<dbReference type="SUPFAM" id="SSF55658">
    <property type="entry name" value="L9 N-domain-like"/>
    <property type="match status" value="1"/>
</dbReference>
<dbReference type="AlphaFoldDB" id="A0A1H3ASZ8"/>
<sequence length="150" mass="16327">MKVILLQDIKKLGKKGDIIETAEGYGRNYLIPRGMAEEATSRNLNQAKQDMQVAKHRAAQAHDEAVVLAAQLEKVTLHMKVKVGANGKLFGSIASKDVADALLTQTGMEGVDRRKIEIPETIKSPGVYTATAKLLPDVSAKFKVVVETEE</sequence>
<dbReference type="HAMAP" id="MF_00503">
    <property type="entry name" value="Ribosomal_bL9"/>
    <property type="match status" value="1"/>
</dbReference>
<dbReference type="RefSeq" id="WP_012937443.1">
    <property type="nucleotide sequence ID" value="NZ_CALAKB010000010.1"/>
</dbReference>
<dbReference type="SUPFAM" id="SSF55653">
    <property type="entry name" value="Ribosomal protein L9 C-domain"/>
    <property type="match status" value="1"/>
</dbReference>
<name>A0A1H3ASZ8_ACIFE</name>
<evidence type="ECO:0000313" key="12">
    <source>
        <dbReference type="Proteomes" id="UP000182379"/>
    </source>
</evidence>
<dbReference type="GeneID" id="78333791"/>
<proteinExistence type="inferred from homology"/>
<dbReference type="InterPro" id="IPR020594">
    <property type="entry name" value="Ribosomal_bL9_bac/chp"/>
</dbReference>
<evidence type="ECO:0000256" key="6">
    <source>
        <dbReference type="ARBA" id="ARBA00035292"/>
    </source>
</evidence>
<evidence type="ECO:0000256" key="7">
    <source>
        <dbReference type="HAMAP-Rule" id="MF_00503"/>
    </source>
</evidence>
<comment type="caution">
    <text evidence="11">The sequence shown here is derived from an EMBL/GenBank/DDBJ whole genome shotgun (WGS) entry which is preliminary data.</text>
</comment>
<reference evidence="11 12" key="1">
    <citation type="submission" date="2016-10" db="EMBL/GenBank/DDBJ databases">
        <authorList>
            <person name="Varghese N."/>
            <person name="Submissions S."/>
        </authorList>
    </citation>
    <scope>NUCLEOTIDE SEQUENCE [LARGE SCALE GENOMIC DNA]</scope>
    <source>
        <strain evidence="11 12">WCC6</strain>
    </source>
</reference>
<keyword evidence="4 7" id="KW-0689">Ribosomal protein</keyword>
<dbReference type="GO" id="GO:0006412">
    <property type="term" value="P:translation"/>
    <property type="evidence" value="ECO:0007669"/>
    <property type="project" value="UniProtKB-UniRule"/>
</dbReference>
<gene>
    <name evidence="7" type="primary">rplI</name>
    <name evidence="11" type="ORF">SAMN05216495_12222</name>
</gene>
<feature type="domain" description="Large ribosomal subunit protein bL9 C-terminal" evidence="10">
    <location>
        <begin position="64"/>
        <end position="147"/>
    </location>
</feature>
<dbReference type="Gene3D" id="3.10.430.100">
    <property type="entry name" value="Ribosomal protein L9, C-terminal domain"/>
    <property type="match status" value="1"/>
</dbReference>
<keyword evidence="2 7" id="KW-0699">rRNA-binding</keyword>
<evidence type="ECO:0000256" key="1">
    <source>
        <dbReference type="ARBA" id="ARBA00010605"/>
    </source>
</evidence>
<dbReference type="PANTHER" id="PTHR21368">
    <property type="entry name" value="50S RIBOSOMAL PROTEIN L9"/>
    <property type="match status" value="1"/>
</dbReference>
<feature type="coiled-coil region" evidence="8">
    <location>
        <begin position="37"/>
        <end position="64"/>
    </location>
</feature>
<evidence type="ECO:0000313" key="11">
    <source>
        <dbReference type="EMBL" id="SDX32521.1"/>
    </source>
</evidence>
<dbReference type="InterPro" id="IPR009027">
    <property type="entry name" value="Ribosomal_bL9/RNase_H1_N"/>
</dbReference>
<evidence type="ECO:0000256" key="4">
    <source>
        <dbReference type="ARBA" id="ARBA00022980"/>
    </source>
</evidence>
<keyword evidence="3 7" id="KW-0694">RNA-binding</keyword>
<dbReference type="InterPro" id="IPR020070">
    <property type="entry name" value="Ribosomal_bL9_N"/>
</dbReference>
<dbReference type="Pfam" id="PF01281">
    <property type="entry name" value="Ribosomal_L9_N"/>
    <property type="match status" value="1"/>
</dbReference>
<dbReference type="NCBIfam" id="TIGR00158">
    <property type="entry name" value="L9"/>
    <property type="match status" value="1"/>
</dbReference>
<dbReference type="Pfam" id="PF03948">
    <property type="entry name" value="Ribosomal_L9_C"/>
    <property type="match status" value="1"/>
</dbReference>
<dbReference type="EMBL" id="FNOP01000022">
    <property type="protein sequence ID" value="SDX32521.1"/>
    <property type="molecule type" value="Genomic_DNA"/>
</dbReference>
<dbReference type="Proteomes" id="UP000182379">
    <property type="component" value="Unassembled WGS sequence"/>
</dbReference>
<feature type="domain" description="Ribosomal protein L9" evidence="9">
    <location>
        <begin position="1"/>
        <end position="46"/>
    </location>
</feature>
<comment type="similarity">
    <text evidence="1 7">Belongs to the bacterial ribosomal protein bL9 family.</text>
</comment>
<evidence type="ECO:0000256" key="3">
    <source>
        <dbReference type="ARBA" id="ARBA00022884"/>
    </source>
</evidence>
<evidence type="ECO:0000256" key="2">
    <source>
        <dbReference type="ARBA" id="ARBA00022730"/>
    </source>
</evidence>
<keyword evidence="8" id="KW-0175">Coiled coil</keyword>
<comment type="function">
    <text evidence="7">Binds to the 23S rRNA.</text>
</comment>
<protein>
    <recommendedName>
        <fullName evidence="6 7">Large ribosomal subunit protein bL9</fullName>
    </recommendedName>
</protein>
<dbReference type="InterPro" id="IPR036935">
    <property type="entry name" value="Ribosomal_bL9_N_sf"/>
</dbReference>